<dbReference type="OrthoDB" id="7057004at2"/>
<proteinExistence type="predicted"/>
<gene>
    <name evidence="1" type="ORF">DK427_24910</name>
</gene>
<dbReference type="EMBL" id="CP029551">
    <property type="protein sequence ID" value="AWN38569.1"/>
    <property type="molecule type" value="Genomic_DNA"/>
</dbReference>
<name>A0A2U8VXR1_9HYPH</name>
<evidence type="ECO:0000313" key="1">
    <source>
        <dbReference type="EMBL" id="AWN38569.1"/>
    </source>
</evidence>
<accession>A0A2U8VXR1</accession>
<dbReference type="Proteomes" id="UP000246058">
    <property type="component" value="Chromosome"/>
</dbReference>
<reference evidence="1 2" key="1">
    <citation type="submission" date="2018-05" db="EMBL/GenBank/DDBJ databases">
        <title>Complete Genome Sequence of Methylobacterium sp. 17Sr1-43.</title>
        <authorList>
            <person name="Srinivasan S."/>
        </authorList>
    </citation>
    <scope>NUCLEOTIDE SEQUENCE [LARGE SCALE GENOMIC DNA]</scope>
    <source>
        <strain evidence="1 2">17Sr1-43</strain>
    </source>
</reference>
<organism evidence="1 2">
    <name type="scientific">Methylobacterium radiodurans</name>
    <dbReference type="NCBI Taxonomy" id="2202828"/>
    <lineage>
        <taxon>Bacteria</taxon>
        <taxon>Pseudomonadati</taxon>
        <taxon>Pseudomonadota</taxon>
        <taxon>Alphaproteobacteria</taxon>
        <taxon>Hyphomicrobiales</taxon>
        <taxon>Methylobacteriaceae</taxon>
        <taxon>Methylobacterium</taxon>
    </lineage>
</organism>
<dbReference type="Pfam" id="PF06912">
    <property type="entry name" value="DUF1275"/>
    <property type="match status" value="1"/>
</dbReference>
<sequence>MLALVAGSMDAWTLFSAQTFATGQSGDVVQSGYRLVQRDWQAFSFSAL</sequence>
<evidence type="ECO:0000313" key="2">
    <source>
        <dbReference type="Proteomes" id="UP000246058"/>
    </source>
</evidence>
<dbReference type="InterPro" id="IPR010699">
    <property type="entry name" value="DUF1275"/>
</dbReference>
<dbReference type="AlphaFoldDB" id="A0A2U8VXR1"/>
<dbReference type="KEGG" id="meti:DK427_24910"/>
<protein>
    <submittedName>
        <fullName evidence="1">Uncharacterized protein</fullName>
    </submittedName>
</protein>
<keyword evidence="2" id="KW-1185">Reference proteome</keyword>